<dbReference type="InParanoid" id="A0A409YU77"/>
<evidence type="ECO:0000313" key="1">
    <source>
        <dbReference type="EMBL" id="PPR06566.1"/>
    </source>
</evidence>
<dbReference type="EMBL" id="NHTK01000608">
    <property type="protein sequence ID" value="PPR06566.1"/>
    <property type="molecule type" value="Genomic_DNA"/>
</dbReference>
<protein>
    <submittedName>
        <fullName evidence="1">Uncharacterized protein</fullName>
    </submittedName>
</protein>
<dbReference type="AlphaFoldDB" id="A0A409YU77"/>
<proteinExistence type="predicted"/>
<organism evidence="1 2">
    <name type="scientific">Panaeolus cyanescens</name>
    <dbReference type="NCBI Taxonomy" id="181874"/>
    <lineage>
        <taxon>Eukaryota</taxon>
        <taxon>Fungi</taxon>
        <taxon>Dikarya</taxon>
        <taxon>Basidiomycota</taxon>
        <taxon>Agaricomycotina</taxon>
        <taxon>Agaricomycetes</taxon>
        <taxon>Agaricomycetidae</taxon>
        <taxon>Agaricales</taxon>
        <taxon>Agaricineae</taxon>
        <taxon>Galeropsidaceae</taxon>
        <taxon>Panaeolus</taxon>
    </lineage>
</organism>
<sequence length="237" mass="26905">MKAKHSNILLDFVPGGCTGVAQPCDVGMQRPFKHSAKRSYHEDIVQSFTSQLEQNPDTVPTLSKKLGVVRDWSARWLWNAYNVINRPDLVKKAFEGCKVRSWDLSYECLTSFRAREKLRNLKHENPQFWAELSNDVVKVPCNMVNGKVAEDNQDLDQDNSKDIENSHVPISLVVQQTICQDATPSPESVIKVNNSDAERAFDDEAEADLHFQGAKVDKAPFFDCYDAFWKHFGSLQS</sequence>
<dbReference type="OrthoDB" id="3257623at2759"/>
<keyword evidence="2" id="KW-1185">Reference proteome</keyword>
<comment type="caution">
    <text evidence="1">The sequence shown here is derived from an EMBL/GenBank/DDBJ whole genome shotgun (WGS) entry which is preliminary data.</text>
</comment>
<accession>A0A409YU77</accession>
<reference evidence="1 2" key="1">
    <citation type="journal article" date="2018" name="Evol. Lett.">
        <title>Horizontal gene cluster transfer increased hallucinogenic mushroom diversity.</title>
        <authorList>
            <person name="Reynolds H.T."/>
            <person name="Vijayakumar V."/>
            <person name="Gluck-Thaler E."/>
            <person name="Korotkin H.B."/>
            <person name="Matheny P.B."/>
            <person name="Slot J.C."/>
        </authorList>
    </citation>
    <scope>NUCLEOTIDE SEQUENCE [LARGE SCALE GENOMIC DNA]</scope>
    <source>
        <strain evidence="1 2">2629</strain>
    </source>
</reference>
<name>A0A409YU77_9AGAR</name>
<gene>
    <name evidence="1" type="ORF">CVT24_001800</name>
</gene>
<dbReference type="Proteomes" id="UP000284842">
    <property type="component" value="Unassembled WGS sequence"/>
</dbReference>
<evidence type="ECO:0000313" key="2">
    <source>
        <dbReference type="Proteomes" id="UP000284842"/>
    </source>
</evidence>